<dbReference type="HOGENOM" id="CLU_2484766_0_0_1"/>
<feature type="region of interest" description="Disordered" evidence="1">
    <location>
        <begin position="57"/>
        <end position="87"/>
    </location>
</feature>
<accession>A0A0C9TN85</accession>
<reference evidence="2 3" key="1">
    <citation type="submission" date="2014-06" db="EMBL/GenBank/DDBJ databases">
        <title>Evolutionary Origins and Diversification of the Mycorrhizal Mutualists.</title>
        <authorList>
            <consortium name="DOE Joint Genome Institute"/>
            <consortium name="Mycorrhizal Genomics Consortium"/>
            <person name="Kohler A."/>
            <person name="Kuo A."/>
            <person name="Nagy L.G."/>
            <person name="Floudas D."/>
            <person name="Copeland A."/>
            <person name="Barry K.W."/>
            <person name="Cichocki N."/>
            <person name="Veneault-Fourrey C."/>
            <person name="LaButti K."/>
            <person name="Lindquist E.A."/>
            <person name="Lipzen A."/>
            <person name="Lundell T."/>
            <person name="Morin E."/>
            <person name="Murat C."/>
            <person name="Riley R."/>
            <person name="Ohm R."/>
            <person name="Sun H."/>
            <person name="Tunlid A."/>
            <person name="Henrissat B."/>
            <person name="Grigoriev I.V."/>
            <person name="Hibbett D.S."/>
            <person name="Martin F."/>
        </authorList>
    </citation>
    <scope>NUCLEOTIDE SEQUENCE [LARGE SCALE GENOMIC DNA]</scope>
    <source>
        <strain evidence="2 3">SS14</strain>
    </source>
</reference>
<keyword evidence="3" id="KW-1185">Reference proteome</keyword>
<sequence length="87" mass="9366">MVLVFVDRSINGIQRRDPTSLNPTSLRNYPPDNLNMRFTSTFVSTAVCGSLLVSPDVRPYPNPGANLGPKTDPLTDGCGQPSGRSCN</sequence>
<dbReference type="AlphaFoldDB" id="A0A0C9TN85"/>
<gene>
    <name evidence="2" type="ORF">M422DRAFT_36212</name>
</gene>
<evidence type="ECO:0000313" key="3">
    <source>
        <dbReference type="Proteomes" id="UP000054279"/>
    </source>
</evidence>
<dbReference type="EMBL" id="KN837242">
    <property type="protein sequence ID" value="KIJ31448.1"/>
    <property type="molecule type" value="Genomic_DNA"/>
</dbReference>
<organism evidence="2 3">
    <name type="scientific">Sphaerobolus stellatus (strain SS14)</name>
    <dbReference type="NCBI Taxonomy" id="990650"/>
    <lineage>
        <taxon>Eukaryota</taxon>
        <taxon>Fungi</taxon>
        <taxon>Dikarya</taxon>
        <taxon>Basidiomycota</taxon>
        <taxon>Agaricomycotina</taxon>
        <taxon>Agaricomycetes</taxon>
        <taxon>Phallomycetidae</taxon>
        <taxon>Geastrales</taxon>
        <taxon>Sphaerobolaceae</taxon>
        <taxon>Sphaerobolus</taxon>
    </lineage>
</organism>
<evidence type="ECO:0000256" key="1">
    <source>
        <dbReference type="SAM" id="MobiDB-lite"/>
    </source>
</evidence>
<dbReference type="Proteomes" id="UP000054279">
    <property type="component" value="Unassembled WGS sequence"/>
</dbReference>
<name>A0A0C9TN85_SPHS4</name>
<evidence type="ECO:0000313" key="2">
    <source>
        <dbReference type="EMBL" id="KIJ31448.1"/>
    </source>
</evidence>
<protein>
    <submittedName>
        <fullName evidence="2">Uncharacterized protein</fullName>
    </submittedName>
</protein>
<proteinExistence type="predicted"/>